<reference evidence="4" key="1">
    <citation type="submission" date="2019-03" db="EMBL/GenBank/DDBJ databases">
        <authorList>
            <person name="Mank J."/>
            <person name="Almeida P."/>
        </authorList>
    </citation>
    <scope>NUCLEOTIDE SEQUENCE</scope>
    <source>
        <strain evidence="4">78183</strain>
    </source>
</reference>
<protein>
    <recommendedName>
        <fullName evidence="3">RRM domain-containing protein</fullName>
    </recommendedName>
</protein>
<name>A0A6N2MJS3_SALVM</name>
<sequence>MSYSRRSRYSLSPSPYRRDSRSISRSRSRSRSRSSSRDVENPGNNLYVTGLSPRITKKELEKHFAAEGTVIDVHLVVDPLTRESRGFGFVTMSTVKEADRCIKYLDRSVLEGRVITVEKAKRRRGRTPTPGRYLGLRTIRGGGGGGFLVIRLDDLLATLLIGGAGAGRHVIHLNVAGADPTPLTTTDGGHILLTIIAVDGPTPELDPHTVGPLPAGVTGPPHLTTRGIAHQMTDTIGGLREAQGGAIQEAFPLDQGGAIPPVFPLHRGGAQGEVIREACRQGQGRTQGLDILETATLGAAAVQVLLPDRFICPPLARVLHLVESRLSSV</sequence>
<organism evidence="4">
    <name type="scientific">Salix viminalis</name>
    <name type="common">Common osier</name>
    <name type="synonym">Basket willow</name>
    <dbReference type="NCBI Taxonomy" id="40686"/>
    <lineage>
        <taxon>Eukaryota</taxon>
        <taxon>Viridiplantae</taxon>
        <taxon>Streptophyta</taxon>
        <taxon>Embryophyta</taxon>
        <taxon>Tracheophyta</taxon>
        <taxon>Spermatophyta</taxon>
        <taxon>Magnoliopsida</taxon>
        <taxon>eudicotyledons</taxon>
        <taxon>Gunneridae</taxon>
        <taxon>Pentapetalae</taxon>
        <taxon>rosids</taxon>
        <taxon>fabids</taxon>
        <taxon>Malpighiales</taxon>
        <taxon>Salicaceae</taxon>
        <taxon>Saliceae</taxon>
        <taxon>Salix</taxon>
    </lineage>
</organism>
<evidence type="ECO:0000259" key="3">
    <source>
        <dbReference type="PROSITE" id="PS50102"/>
    </source>
</evidence>
<evidence type="ECO:0000256" key="2">
    <source>
        <dbReference type="SAM" id="MobiDB-lite"/>
    </source>
</evidence>
<accession>A0A6N2MJS3</accession>
<dbReference type="SUPFAM" id="SSF54928">
    <property type="entry name" value="RNA-binding domain, RBD"/>
    <property type="match status" value="1"/>
</dbReference>
<dbReference type="InterPro" id="IPR050441">
    <property type="entry name" value="RBM"/>
</dbReference>
<dbReference type="InterPro" id="IPR000504">
    <property type="entry name" value="RRM_dom"/>
</dbReference>
<feature type="domain" description="RRM" evidence="3">
    <location>
        <begin position="44"/>
        <end position="122"/>
    </location>
</feature>
<gene>
    <name evidence="4" type="ORF">SVIM_LOCUS374453</name>
</gene>
<feature type="compositionally biased region" description="Basic residues" evidence="2">
    <location>
        <begin position="24"/>
        <end position="34"/>
    </location>
</feature>
<dbReference type="PANTHER" id="PTHR48034">
    <property type="entry name" value="TRANSFORMER-2 SEX-DETERMINING PROTEIN-RELATED"/>
    <property type="match status" value="1"/>
</dbReference>
<dbReference type="SMART" id="SM00360">
    <property type="entry name" value="RRM"/>
    <property type="match status" value="1"/>
</dbReference>
<dbReference type="Pfam" id="PF00076">
    <property type="entry name" value="RRM_1"/>
    <property type="match status" value="1"/>
</dbReference>
<dbReference type="PROSITE" id="PS50102">
    <property type="entry name" value="RRM"/>
    <property type="match status" value="1"/>
</dbReference>
<evidence type="ECO:0000256" key="1">
    <source>
        <dbReference type="PROSITE-ProRule" id="PRU00176"/>
    </source>
</evidence>
<keyword evidence="1" id="KW-0694">RNA-binding</keyword>
<feature type="region of interest" description="Disordered" evidence="2">
    <location>
        <begin position="1"/>
        <end position="50"/>
    </location>
</feature>
<dbReference type="Gene3D" id="3.30.70.330">
    <property type="match status" value="1"/>
</dbReference>
<evidence type="ECO:0000313" key="4">
    <source>
        <dbReference type="EMBL" id="VFU53881.1"/>
    </source>
</evidence>
<dbReference type="InterPro" id="IPR035979">
    <property type="entry name" value="RBD_domain_sf"/>
</dbReference>
<dbReference type="InterPro" id="IPR012677">
    <property type="entry name" value="Nucleotide-bd_a/b_plait_sf"/>
</dbReference>
<proteinExistence type="predicted"/>
<dbReference type="AlphaFoldDB" id="A0A6N2MJS3"/>
<dbReference type="EMBL" id="CAADRP010001819">
    <property type="protein sequence ID" value="VFU53881.1"/>
    <property type="molecule type" value="Genomic_DNA"/>
</dbReference>
<dbReference type="FunFam" id="3.30.70.330:FF:000790">
    <property type="entry name" value="Serine/arginine-rich splicing factor SR45a"/>
    <property type="match status" value="1"/>
</dbReference>
<dbReference type="GO" id="GO:0003723">
    <property type="term" value="F:RNA binding"/>
    <property type="evidence" value="ECO:0007669"/>
    <property type="project" value="UniProtKB-UniRule"/>
</dbReference>